<dbReference type="EMBL" id="LS974626">
    <property type="protein sequence ID" value="CAG7911865.1"/>
    <property type="molecule type" value="Genomic_DNA"/>
</dbReference>
<protein>
    <submittedName>
        <fullName evidence="2">Uncharacterized protein</fullName>
    </submittedName>
</protein>
<dbReference type="Proteomes" id="UP000694005">
    <property type="component" value="Chromosome A10"/>
</dbReference>
<name>A0A8D9I588_BRACM</name>
<sequence>FNFVLDWQLILIFEICFGLAATYDKSNLLLMRKLNLYSSAPTCFLGAAFDFPDMDSLSLVFVF</sequence>
<dbReference type="AlphaFoldDB" id="A0A8D9I588"/>
<evidence type="ECO:0000256" key="1">
    <source>
        <dbReference type="SAM" id="Phobius"/>
    </source>
</evidence>
<evidence type="ECO:0000313" key="3">
    <source>
        <dbReference type="Proteomes" id="UP000694005"/>
    </source>
</evidence>
<reference evidence="2 3" key="1">
    <citation type="submission" date="2021-07" db="EMBL/GenBank/DDBJ databases">
        <authorList>
            <consortium name="Genoscope - CEA"/>
            <person name="William W."/>
        </authorList>
    </citation>
    <scope>NUCLEOTIDE SEQUENCE [LARGE SCALE GENOMIC DNA]</scope>
</reference>
<dbReference type="Gramene" id="A10p31110.2_BraZ1">
    <property type="protein sequence ID" value="A10p31110.2_BraZ1.CDS"/>
    <property type="gene ID" value="A10g31110.2_BraZ1"/>
</dbReference>
<feature type="transmembrane region" description="Helical" evidence="1">
    <location>
        <begin position="6"/>
        <end position="23"/>
    </location>
</feature>
<evidence type="ECO:0000313" key="2">
    <source>
        <dbReference type="EMBL" id="CAG7911865.1"/>
    </source>
</evidence>
<keyword evidence="1" id="KW-1133">Transmembrane helix</keyword>
<feature type="non-terminal residue" evidence="2">
    <location>
        <position position="1"/>
    </location>
</feature>
<accession>A0A8D9I588</accession>
<gene>
    <name evidence="2" type="ORF">BRAPAZ1V2_A10P31110.2</name>
</gene>
<proteinExistence type="predicted"/>
<organism evidence="2 3">
    <name type="scientific">Brassica campestris</name>
    <name type="common">Field mustard</name>
    <dbReference type="NCBI Taxonomy" id="3711"/>
    <lineage>
        <taxon>Eukaryota</taxon>
        <taxon>Viridiplantae</taxon>
        <taxon>Streptophyta</taxon>
        <taxon>Embryophyta</taxon>
        <taxon>Tracheophyta</taxon>
        <taxon>Spermatophyta</taxon>
        <taxon>Magnoliopsida</taxon>
        <taxon>eudicotyledons</taxon>
        <taxon>Gunneridae</taxon>
        <taxon>Pentapetalae</taxon>
        <taxon>rosids</taxon>
        <taxon>malvids</taxon>
        <taxon>Brassicales</taxon>
        <taxon>Brassicaceae</taxon>
        <taxon>Brassiceae</taxon>
        <taxon>Brassica</taxon>
    </lineage>
</organism>
<keyword evidence="1" id="KW-0812">Transmembrane</keyword>
<keyword evidence="1" id="KW-0472">Membrane</keyword>